<comment type="caution">
    <text evidence="1">The sequence shown here is derived from an EMBL/GenBank/DDBJ whole genome shotgun (WGS) entry which is preliminary data.</text>
</comment>
<dbReference type="PANTHER" id="PTHR10443">
    <property type="entry name" value="MICROSOMAL DIPEPTIDASE"/>
    <property type="match status" value="1"/>
</dbReference>
<dbReference type="PANTHER" id="PTHR10443:SF12">
    <property type="entry name" value="DIPEPTIDASE"/>
    <property type="match status" value="1"/>
</dbReference>
<evidence type="ECO:0000313" key="1">
    <source>
        <dbReference type="EMBL" id="GGD97236.1"/>
    </source>
</evidence>
<dbReference type="Pfam" id="PF01244">
    <property type="entry name" value="Peptidase_M19"/>
    <property type="match status" value="1"/>
</dbReference>
<accession>A0ABQ1S9F4</accession>
<reference evidence="2" key="1">
    <citation type="journal article" date="2019" name="Int. J. Syst. Evol. Microbiol.">
        <title>The Global Catalogue of Microorganisms (GCM) 10K type strain sequencing project: providing services to taxonomists for standard genome sequencing and annotation.</title>
        <authorList>
            <consortium name="The Broad Institute Genomics Platform"/>
            <consortium name="The Broad Institute Genome Sequencing Center for Infectious Disease"/>
            <person name="Wu L."/>
            <person name="Ma J."/>
        </authorList>
    </citation>
    <scope>NUCLEOTIDE SEQUENCE [LARGE SCALE GENOMIC DNA]</scope>
    <source>
        <strain evidence="2">CGMCC 1.15959</strain>
    </source>
</reference>
<dbReference type="PROSITE" id="PS51365">
    <property type="entry name" value="RENAL_DIPEPTIDASE_2"/>
    <property type="match status" value="1"/>
</dbReference>
<sequence length="148" mass="16167">MAVGFPTFLSEKRRQWSAEQAAEEARLKSLWPGDPATVAGEFAKWNASHPEVRATVADWADHIDHLRQVAGIDHIGLGGDYDGMETGPVGAEDVSGYPVLFTELARRGYGRADLEKISSRNIARVLRSAEAYSAAHRFDPPIESATAF</sequence>
<name>A0ABQ1S9F4_9SPHN</name>
<dbReference type="SUPFAM" id="SSF51556">
    <property type="entry name" value="Metallo-dependent hydrolases"/>
    <property type="match status" value="1"/>
</dbReference>
<dbReference type="EMBL" id="BMKL01000001">
    <property type="protein sequence ID" value="GGD97236.1"/>
    <property type="molecule type" value="Genomic_DNA"/>
</dbReference>
<dbReference type="Proteomes" id="UP000619041">
    <property type="component" value="Unassembled WGS sequence"/>
</dbReference>
<evidence type="ECO:0008006" key="3">
    <source>
        <dbReference type="Google" id="ProtNLM"/>
    </source>
</evidence>
<organism evidence="1 2">
    <name type="scientific">Tsuneonella deserti</name>
    <dbReference type="NCBI Taxonomy" id="2035528"/>
    <lineage>
        <taxon>Bacteria</taxon>
        <taxon>Pseudomonadati</taxon>
        <taxon>Pseudomonadota</taxon>
        <taxon>Alphaproteobacteria</taxon>
        <taxon>Sphingomonadales</taxon>
        <taxon>Erythrobacteraceae</taxon>
        <taxon>Tsuneonella</taxon>
    </lineage>
</organism>
<dbReference type="Gene3D" id="3.20.20.140">
    <property type="entry name" value="Metal-dependent hydrolases"/>
    <property type="match status" value="1"/>
</dbReference>
<keyword evidence="2" id="KW-1185">Reference proteome</keyword>
<proteinExistence type="predicted"/>
<gene>
    <name evidence="1" type="ORF">GCM10011515_16290</name>
</gene>
<evidence type="ECO:0000313" key="2">
    <source>
        <dbReference type="Proteomes" id="UP000619041"/>
    </source>
</evidence>
<dbReference type="InterPro" id="IPR008257">
    <property type="entry name" value="Pept_M19"/>
</dbReference>
<protein>
    <recommendedName>
        <fullName evidence="3">Membrane dipeptidase (Peptidase family M19)</fullName>
    </recommendedName>
</protein>
<dbReference type="InterPro" id="IPR032466">
    <property type="entry name" value="Metal_Hydrolase"/>
</dbReference>